<dbReference type="Proteomes" id="UP000008064">
    <property type="component" value="Unassembled WGS sequence"/>
</dbReference>
<protein>
    <recommendedName>
        <fullName evidence="2">DDE Tnp4 domain-containing protein</fullName>
    </recommendedName>
</protein>
<dbReference type="KEGG" id="sla:SERLADRAFT_436135"/>
<reference evidence="1" key="1">
    <citation type="submission" date="2011-04" db="EMBL/GenBank/DDBJ databases">
        <title>Evolution of plant cell wall degrading machinery underlies the functional diversity of forest fungi.</title>
        <authorList>
            <consortium name="US DOE Joint Genome Institute (JGI-PGF)"/>
            <person name="Eastwood D.C."/>
            <person name="Floudas D."/>
            <person name="Binder M."/>
            <person name="Majcherczyk A."/>
            <person name="Schneider P."/>
            <person name="Aerts A."/>
            <person name="Asiegbu F.O."/>
            <person name="Baker S.E."/>
            <person name="Barry K."/>
            <person name="Bendiksby M."/>
            <person name="Blumentritt M."/>
            <person name="Coutinho P.M."/>
            <person name="Cullen D."/>
            <person name="Cullen D."/>
            <person name="Gathman A."/>
            <person name="Goodell B."/>
            <person name="Henrissat B."/>
            <person name="Ihrmark K."/>
            <person name="Kauserud H."/>
            <person name="Kohler A."/>
            <person name="LaButti K."/>
            <person name="Lapidus A."/>
            <person name="Lavin J.L."/>
            <person name="Lee Y.-H."/>
            <person name="Lindquist E."/>
            <person name="Lilly W."/>
            <person name="Lucas S."/>
            <person name="Morin E."/>
            <person name="Murat C."/>
            <person name="Oguiza J.A."/>
            <person name="Park J."/>
            <person name="Pisabarro A.G."/>
            <person name="Riley R."/>
            <person name="Rosling A."/>
            <person name="Salamov A."/>
            <person name="Schmidt O."/>
            <person name="Schmutz J."/>
            <person name="Skrede I."/>
            <person name="Stenlid J."/>
            <person name="Wiebenga A."/>
            <person name="Xie X."/>
            <person name="Kues U."/>
            <person name="Hibbett D.S."/>
            <person name="Hoffmeister D."/>
            <person name="Hogberg N."/>
            <person name="Martin F."/>
            <person name="Grigoriev I.V."/>
            <person name="Watkinson S.C."/>
        </authorList>
    </citation>
    <scope>NUCLEOTIDE SEQUENCE</scope>
    <source>
        <strain evidence="1">S7.9</strain>
    </source>
</reference>
<dbReference type="RefSeq" id="XP_007316493.1">
    <property type="nucleotide sequence ID" value="XM_007316431.1"/>
</dbReference>
<dbReference type="EMBL" id="GL945432">
    <property type="protein sequence ID" value="EGO26320.1"/>
    <property type="molecule type" value="Genomic_DNA"/>
</dbReference>
<dbReference type="GeneID" id="18814642"/>
<dbReference type="AlphaFoldDB" id="F8NRQ4"/>
<dbReference type="OrthoDB" id="2649332at2759"/>
<sequence length="190" mass="21645">MSTELSDLRAKVGIYLLEERLLDEEDIVVKDEEDIVITTVSQAAIFYAEPLFNKTPYHTSVSGHGWIQELIDGHPEQIRDFERSRAYQFKECVFGGEACYVFIHECDWAHCQTCCEHFQCANDTISKYFKEILFVFSSTPIYTNYVHLPSANDPMPPKVLNNPKFYPFFSDAIGAIDGTHITCAPSTAEL</sequence>
<dbReference type="HOGENOM" id="CLU_1541035_0_0_1"/>
<evidence type="ECO:0000313" key="1">
    <source>
        <dbReference type="EMBL" id="EGO26320.1"/>
    </source>
</evidence>
<evidence type="ECO:0008006" key="2">
    <source>
        <dbReference type="Google" id="ProtNLM"/>
    </source>
</evidence>
<proteinExistence type="predicted"/>
<accession>F8NRQ4</accession>
<gene>
    <name evidence="1" type="ORF">SERLADRAFT_436135</name>
</gene>
<organism>
    <name type="scientific">Serpula lacrymans var. lacrymans (strain S7.9)</name>
    <name type="common">Dry rot fungus</name>
    <dbReference type="NCBI Taxonomy" id="578457"/>
    <lineage>
        <taxon>Eukaryota</taxon>
        <taxon>Fungi</taxon>
        <taxon>Dikarya</taxon>
        <taxon>Basidiomycota</taxon>
        <taxon>Agaricomycotina</taxon>
        <taxon>Agaricomycetes</taxon>
        <taxon>Agaricomycetidae</taxon>
        <taxon>Boletales</taxon>
        <taxon>Coniophorineae</taxon>
        <taxon>Serpulaceae</taxon>
        <taxon>Serpula</taxon>
    </lineage>
</organism>
<name>F8NRQ4_SERL9</name>